<proteinExistence type="evidence at transcript level"/>
<sequence>MVGGRARELAARIELSLRRPPLLGSTSMHEAYGASVRWGIEASWSEIYVYLSFFFLSLSLFSRHVN</sequence>
<dbReference type="EMBL" id="AK361901">
    <property type="protein sequence ID" value="BAJ93105.1"/>
    <property type="molecule type" value="mRNA"/>
</dbReference>
<name>F2DDD4_HORVV</name>
<organism evidence="1">
    <name type="scientific">Hordeum vulgare subsp. vulgare</name>
    <name type="common">Domesticated barley</name>
    <dbReference type="NCBI Taxonomy" id="112509"/>
    <lineage>
        <taxon>Eukaryota</taxon>
        <taxon>Viridiplantae</taxon>
        <taxon>Streptophyta</taxon>
        <taxon>Embryophyta</taxon>
        <taxon>Tracheophyta</taxon>
        <taxon>Spermatophyta</taxon>
        <taxon>Magnoliopsida</taxon>
        <taxon>Liliopsida</taxon>
        <taxon>Poales</taxon>
        <taxon>Poaceae</taxon>
        <taxon>BOP clade</taxon>
        <taxon>Pooideae</taxon>
        <taxon>Triticodae</taxon>
        <taxon>Triticeae</taxon>
        <taxon>Hordeinae</taxon>
        <taxon>Hordeum</taxon>
    </lineage>
</organism>
<protein>
    <submittedName>
        <fullName evidence="1">Predicted protein</fullName>
    </submittedName>
</protein>
<reference evidence="1" key="1">
    <citation type="journal article" date="2011" name="Plant Physiol.">
        <title>Comprehensive sequence analysis of 24,783 barley full-length cDNAs derived from 12 clone libraries.</title>
        <authorList>
            <person name="Matsumoto T."/>
            <person name="Tanaka T."/>
            <person name="Sakai H."/>
            <person name="Amano N."/>
            <person name="Kanamori H."/>
            <person name="Kurita K."/>
            <person name="Kikuta A."/>
            <person name="Kamiya K."/>
            <person name="Yamamoto M."/>
            <person name="Ikawa H."/>
            <person name="Fujii N."/>
            <person name="Hori K."/>
            <person name="Itoh T."/>
            <person name="Sato K."/>
        </authorList>
    </citation>
    <scope>NUCLEOTIDE SEQUENCE</scope>
    <source>
        <tissue evidence="1">Shoot and root</tissue>
    </source>
</reference>
<accession>F2DDD4</accession>
<evidence type="ECO:0000313" key="1">
    <source>
        <dbReference type="EMBL" id="BAJ93105.1"/>
    </source>
</evidence>
<dbReference type="AlphaFoldDB" id="F2DDD4"/>